<dbReference type="Pfam" id="PF00331">
    <property type="entry name" value="Glyco_hydro_10"/>
    <property type="match status" value="1"/>
</dbReference>
<keyword evidence="7" id="KW-1185">Reference proteome</keyword>
<evidence type="ECO:0000256" key="1">
    <source>
        <dbReference type="ARBA" id="ARBA00007495"/>
    </source>
</evidence>
<evidence type="ECO:0000256" key="3">
    <source>
        <dbReference type="ARBA" id="ARBA00023277"/>
    </source>
</evidence>
<comment type="similarity">
    <text evidence="1">Belongs to the glycosyl hydrolase 10 (cellulase F) family.</text>
</comment>
<accession>A0AAI8YI83</accession>
<dbReference type="GO" id="GO:0000272">
    <property type="term" value="P:polysaccharide catabolic process"/>
    <property type="evidence" value="ECO:0007669"/>
    <property type="project" value="UniProtKB-KW"/>
</dbReference>
<proteinExistence type="inferred from homology"/>
<dbReference type="AlphaFoldDB" id="A0AAI8YI83"/>
<evidence type="ECO:0000259" key="5">
    <source>
        <dbReference type="Pfam" id="PF00331"/>
    </source>
</evidence>
<feature type="domain" description="GH10" evidence="5">
    <location>
        <begin position="17"/>
        <end position="87"/>
    </location>
</feature>
<evidence type="ECO:0000313" key="6">
    <source>
        <dbReference type="EMBL" id="CAJ2505820.1"/>
    </source>
</evidence>
<keyword evidence="4" id="KW-0624">Polysaccharide degradation</keyword>
<name>A0AAI8YI83_9PEZI</name>
<dbReference type="Gene3D" id="3.20.20.80">
    <property type="entry name" value="Glycosidases"/>
    <property type="match status" value="1"/>
</dbReference>
<reference evidence="6" key="1">
    <citation type="submission" date="2023-10" db="EMBL/GenBank/DDBJ databases">
        <authorList>
            <person name="Hackl T."/>
        </authorList>
    </citation>
    <scope>NUCLEOTIDE SEQUENCE</scope>
</reference>
<dbReference type="InterPro" id="IPR001000">
    <property type="entry name" value="GH10_dom"/>
</dbReference>
<protein>
    <submittedName>
        <fullName evidence="6">Uu.00g132140.m01.CDS01</fullName>
    </submittedName>
</protein>
<evidence type="ECO:0000256" key="2">
    <source>
        <dbReference type="ARBA" id="ARBA00022801"/>
    </source>
</evidence>
<keyword evidence="2" id="KW-0378">Hydrolase</keyword>
<dbReference type="GO" id="GO:0031176">
    <property type="term" value="F:endo-1,4-beta-xylanase activity"/>
    <property type="evidence" value="ECO:0007669"/>
    <property type="project" value="UniProtKB-ARBA"/>
</dbReference>
<sequence length="99" mass="10106">MGGITLRYTICDNFYGASGVQGALEAPAATGGLEVVIELDVGGASSSDYVTVTNACLAVSSCVGVAVWGVGDADSWRAGEAPLLFAKYAYMAFTGNWVT</sequence>
<organism evidence="6 7">
    <name type="scientific">Anthostomella pinea</name>
    <dbReference type="NCBI Taxonomy" id="933095"/>
    <lineage>
        <taxon>Eukaryota</taxon>
        <taxon>Fungi</taxon>
        <taxon>Dikarya</taxon>
        <taxon>Ascomycota</taxon>
        <taxon>Pezizomycotina</taxon>
        <taxon>Sordariomycetes</taxon>
        <taxon>Xylariomycetidae</taxon>
        <taxon>Xylariales</taxon>
        <taxon>Xylariaceae</taxon>
        <taxon>Anthostomella</taxon>
    </lineage>
</organism>
<evidence type="ECO:0000256" key="4">
    <source>
        <dbReference type="ARBA" id="ARBA00023326"/>
    </source>
</evidence>
<dbReference type="SUPFAM" id="SSF51445">
    <property type="entry name" value="(Trans)glycosidases"/>
    <property type="match status" value="1"/>
</dbReference>
<keyword evidence="3" id="KW-0119">Carbohydrate metabolism</keyword>
<dbReference type="Proteomes" id="UP001295740">
    <property type="component" value="Unassembled WGS sequence"/>
</dbReference>
<comment type="caution">
    <text evidence="6">The sequence shown here is derived from an EMBL/GenBank/DDBJ whole genome shotgun (WGS) entry which is preliminary data.</text>
</comment>
<evidence type="ECO:0000313" key="7">
    <source>
        <dbReference type="Proteomes" id="UP001295740"/>
    </source>
</evidence>
<dbReference type="InterPro" id="IPR017853">
    <property type="entry name" value="GH"/>
</dbReference>
<dbReference type="EMBL" id="CAUWAG010000007">
    <property type="protein sequence ID" value="CAJ2505820.1"/>
    <property type="molecule type" value="Genomic_DNA"/>
</dbReference>
<gene>
    <name evidence="6" type="ORF">KHLLAP_LOCUS6288</name>
</gene>